<keyword evidence="3" id="KW-1185">Reference proteome</keyword>
<dbReference type="Gene3D" id="1.20.1280.50">
    <property type="match status" value="1"/>
</dbReference>
<dbReference type="CDD" id="cd22157">
    <property type="entry name" value="F-box_AtFBW1-like"/>
    <property type="match status" value="1"/>
</dbReference>
<protein>
    <recommendedName>
        <fullName evidence="1">F-box domain-containing protein</fullName>
    </recommendedName>
</protein>
<dbReference type="SMART" id="SM00256">
    <property type="entry name" value="FBOX"/>
    <property type="match status" value="1"/>
</dbReference>
<dbReference type="InterPro" id="IPR001810">
    <property type="entry name" value="F-box_dom"/>
</dbReference>
<dbReference type="PANTHER" id="PTHR31672:SF13">
    <property type="entry name" value="F-BOX PROTEIN CPR30-LIKE"/>
    <property type="match status" value="1"/>
</dbReference>
<evidence type="ECO:0000313" key="2">
    <source>
        <dbReference type="EMBL" id="KAK2665723.1"/>
    </source>
</evidence>
<accession>A0AAD9XVK8</accession>
<proteinExistence type="predicted"/>
<dbReference type="InterPro" id="IPR036047">
    <property type="entry name" value="F-box-like_dom_sf"/>
</dbReference>
<dbReference type="InterPro" id="IPR050796">
    <property type="entry name" value="SCF_F-box_component"/>
</dbReference>
<gene>
    <name evidence="2" type="ORF">Ddye_004297</name>
</gene>
<sequence>MDKMKEKEIKIPENIIREILLRLPAISLFRFRCVCKDWYQIIVDSDFSVSHIQKSISALMIDFGIDKVGSYNLEERTKKARDLADSFRKQHKFKIDREDYASLQYSFLPDYHEDEEDTEDPWMD</sequence>
<dbReference type="Pfam" id="PF00646">
    <property type="entry name" value="F-box"/>
    <property type="match status" value="1"/>
</dbReference>
<feature type="domain" description="F-box" evidence="1">
    <location>
        <begin position="5"/>
        <end position="52"/>
    </location>
</feature>
<dbReference type="Proteomes" id="UP001280121">
    <property type="component" value="Unassembled WGS sequence"/>
</dbReference>
<reference evidence="2" key="1">
    <citation type="journal article" date="2023" name="Plant J.">
        <title>Genome sequences and population genomics provide insights into the demographic history, inbreeding, and mutation load of two 'living fossil' tree species of Dipteronia.</title>
        <authorList>
            <person name="Feng Y."/>
            <person name="Comes H.P."/>
            <person name="Chen J."/>
            <person name="Zhu S."/>
            <person name="Lu R."/>
            <person name="Zhang X."/>
            <person name="Li P."/>
            <person name="Qiu J."/>
            <person name="Olsen K.M."/>
            <person name="Qiu Y."/>
        </authorList>
    </citation>
    <scope>NUCLEOTIDE SEQUENCE</scope>
    <source>
        <strain evidence="2">KIB01</strain>
    </source>
</reference>
<comment type="caution">
    <text evidence="2">The sequence shown here is derived from an EMBL/GenBank/DDBJ whole genome shotgun (WGS) entry which is preliminary data.</text>
</comment>
<dbReference type="AlphaFoldDB" id="A0AAD9XVK8"/>
<dbReference type="SUPFAM" id="SSF81383">
    <property type="entry name" value="F-box domain"/>
    <property type="match status" value="1"/>
</dbReference>
<dbReference type="EMBL" id="JANJYI010000001">
    <property type="protein sequence ID" value="KAK2665723.1"/>
    <property type="molecule type" value="Genomic_DNA"/>
</dbReference>
<dbReference type="PROSITE" id="PS50181">
    <property type="entry name" value="FBOX"/>
    <property type="match status" value="1"/>
</dbReference>
<evidence type="ECO:0000259" key="1">
    <source>
        <dbReference type="PROSITE" id="PS50181"/>
    </source>
</evidence>
<organism evidence="2 3">
    <name type="scientific">Dipteronia dyeriana</name>
    <dbReference type="NCBI Taxonomy" id="168575"/>
    <lineage>
        <taxon>Eukaryota</taxon>
        <taxon>Viridiplantae</taxon>
        <taxon>Streptophyta</taxon>
        <taxon>Embryophyta</taxon>
        <taxon>Tracheophyta</taxon>
        <taxon>Spermatophyta</taxon>
        <taxon>Magnoliopsida</taxon>
        <taxon>eudicotyledons</taxon>
        <taxon>Gunneridae</taxon>
        <taxon>Pentapetalae</taxon>
        <taxon>rosids</taxon>
        <taxon>malvids</taxon>
        <taxon>Sapindales</taxon>
        <taxon>Sapindaceae</taxon>
        <taxon>Hippocastanoideae</taxon>
        <taxon>Acereae</taxon>
        <taxon>Dipteronia</taxon>
    </lineage>
</organism>
<dbReference type="PANTHER" id="PTHR31672">
    <property type="entry name" value="BNACNNG10540D PROTEIN"/>
    <property type="match status" value="1"/>
</dbReference>
<evidence type="ECO:0000313" key="3">
    <source>
        <dbReference type="Proteomes" id="UP001280121"/>
    </source>
</evidence>
<name>A0AAD9XVK8_9ROSI</name>